<dbReference type="Proteomes" id="UP000719412">
    <property type="component" value="Unassembled WGS sequence"/>
</dbReference>
<dbReference type="GO" id="GO:0061630">
    <property type="term" value="F:ubiquitin protein ligase activity"/>
    <property type="evidence" value="ECO:0007669"/>
    <property type="project" value="TreeGrafter"/>
</dbReference>
<dbReference type="SMART" id="SM01198">
    <property type="entry name" value="FBA"/>
    <property type="match status" value="1"/>
</dbReference>
<dbReference type="CDD" id="cd09917">
    <property type="entry name" value="F-box_SF"/>
    <property type="match status" value="1"/>
</dbReference>
<evidence type="ECO:0000313" key="4">
    <source>
        <dbReference type="Proteomes" id="UP000719412"/>
    </source>
</evidence>
<dbReference type="Pfam" id="PF04300">
    <property type="entry name" value="FBA"/>
    <property type="match status" value="2"/>
</dbReference>
<protein>
    <recommendedName>
        <fullName evidence="5">F-box only protein 6</fullName>
    </recommendedName>
</protein>
<gene>
    <name evidence="3" type="ORF">GEV33_005073</name>
</gene>
<dbReference type="AlphaFoldDB" id="A0A8J6LCX2"/>
<dbReference type="GO" id="GO:0005737">
    <property type="term" value="C:cytoplasm"/>
    <property type="evidence" value="ECO:0007669"/>
    <property type="project" value="UniProtKB-ARBA"/>
</dbReference>
<reference evidence="3" key="1">
    <citation type="journal article" date="2020" name="J Insects Food Feed">
        <title>The yellow mealworm (Tenebrio molitor) genome: a resource for the emerging insects as food and feed industry.</title>
        <authorList>
            <person name="Eriksson T."/>
            <person name="Andere A."/>
            <person name="Kelstrup H."/>
            <person name="Emery V."/>
            <person name="Picard C."/>
        </authorList>
    </citation>
    <scope>NUCLEOTIDE SEQUENCE</scope>
    <source>
        <strain evidence="3">Stoneville</strain>
        <tissue evidence="3">Whole head</tissue>
    </source>
</reference>
<dbReference type="Gene3D" id="1.20.1280.50">
    <property type="match status" value="1"/>
</dbReference>
<sequence length="421" mass="49092">MAGPLTFHDVFPVDSNNGLYLNNVYFPEEIVAIILSFVDPKDLLRTALVCKRWCNIIKSDPFWATVYNRHFYKKPKKLPWYVYYCALTTNYFDQNLIKNGNGQDGFRHWKIIMNYGDEFRVEDPPSGSDELPSNVPEFYGKTSCFATSYYECNKLQEISFENNNIMQLILDRYKPHIEVSEWFAGRFDCGCVYNLWCKLYGIRSDKTEKKPFESDHSDAGEVESDEAEEELLCFGPDLHVVEESDEHVEEGYDEHIEEAYEADPDYIPEDDSIHDSISSDEQIEEPLFIKKKEERIEQWAGSSWTKVEFLVKDYPTGVRRIIFQHEGRDTQFWKGHYVSDKIVCLNSDMSKLLLLTWLPSCKHTVTTLLSTLYRRYPIIIHVRIVRVIATPSRLPRVVVADLAVSPLTPGILRKRLTMILR</sequence>
<proteinExistence type="predicted"/>
<dbReference type="GO" id="GO:0031146">
    <property type="term" value="P:SCF-dependent proteasomal ubiquitin-dependent protein catabolic process"/>
    <property type="evidence" value="ECO:0007669"/>
    <property type="project" value="TreeGrafter"/>
</dbReference>
<dbReference type="InterPro" id="IPR036047">
    <property type="entry name" value="F-box-like_dom_sf"/>
</dbReference>
<feature type="domain" description="FBA" evidence="2">
    <location>
        <begin position="84"/>
        <end position="350"/>
    </location>
</feature>
<dbReference type="EMBL" id="JABDTM020018952">
    <property type="protein sequence ID" value="KAH0817719.1"/>
    <property type="molecule type" value="Genomic_DNA"/>
</dbReference>
<comment type="caution">
    <text evidence="3">The sequence shown here is derived from an EMBL/GenBank/DDBJ whole genome shotgun (WGS) entry which is preliminary data.</text>
</comment>
<name>A0A8J6LCX2_TENMO</name>
<dbReference type="GO" id="GO:0006516">
    <property type="term" value="P:glycoprotein catabolic process"/>
    <property type="evidence" value="ECO:0007669"/>
    <property type="project" value="TreeGrafter"/>
</dbReference>
<dbReference type="Pfam" id="PF00646">
    <property type="entry name" value="F-box"/>
    <property type="match status" value="1"/>
</dbReference>
<reference evidence="3" key="2">
    <citation type="submission" date="2021-08" db="EMBL/GenBank/DDBJ databases">
        <authorList>
            <person name="Eriksson T."/>
        </authorList>
    </citation>
    <scope>NUCLEOTIDE SEQUENCE</scope>
    <source>
        <strain evidence="3">Stoneville</strain>
        <tissue evidence="3">Whole head</tissue>
    </source>
</reference>
<dbReference type="PANTHER" id="PTHR12125:SF5">
    <property type="entry name" value="F-BOX DOMAIN-CONTAINING PROTEIN"/>
    <property type="match status" value="1"/>
</dbReference>
<accession>A0A8J6LCX2</accession>
<dbReference type="SMART" id="SM00256">
    <property type="entry name" value="FBOX"/>
    <property type="match status" value="1"/>
</dbReference>
<dbReference type="GO" id="GO:0019005">
    <property type="term" value="C:SCF ubiquitin ligase complex"/>
    <property type="evidence" value="ECO:0007669"/>
    <property type="project" value="TreeGrafter"/>
</dbReference>
<dbReference type="Gene3D" id="2.60.120.260">
    <property type="entry name" value="Galactose-binding domain-like"/>
    <property type="match status" value="1"/>
</dbReference>
<feature type="domain" description="F-box" evidence="1">
    <location>
        <begin position="20"/>
        <end position="66"/>
    </location>
</feature>
<keyword evidence="4" id="KW-1185">Reference proteome</keyword>
<evidence type="ECO:0000313" key="3">
    <source>
        <dbReference type="EMBL" id="KAH0817719.1"/>
    </source>
</evidence>
<evidence type="ECO:0008006" key="5">
    <source>
        <dbReference type="Google" id="ProtNLM"/>
    </source>
</evidence>
<dbReference type="PROSITE" id="PS50181">
    <property type="entry name" value="FBOX"/>
    <property type="match status" value="1"/>
</dbReference>
<dbReference type="PROSITE" id="PS51114">
    <property type="entry name" value="FBA"/>
    <property type="match status" value="1"/>
</dbReference>
<dbReference type="InterPro" id="IPR007397">
    <property type="entry name" value="F-box-assoc_dom"/>
</dbReference>
<evidence type="ECO:0000259" key="2">
    <source>
        <dbReference type="PROSITE" id="PS51114"/>
    </source>
</evidence>
<dbReference type="InterPro" id="IPR001810">
    <property type="entry name" value="F-box_dom"/>
</dbReference>
<evidence type="ECO:0000259" key="1">
    <source>
        <dbReference type="PROSITE" id="PS50181"/>
    </source>
</evidence>
<dbReference type="InterPro" id="IPR008979">
    <property type="entry name" value="Galactose-bd-like_sf"/>
</dbReference>
<organism evidence="3 4">
    <name type="scientific">Tenebrio molitor</name>
    <name type="common">Yellow mealworm beetle</name>
    <dbReference type="NCBI Taxonomy" id="7067"/>
    <lineage>
        <taxon>Eukaryota</taxon>
        <taxon>Metazoa</taxon>
        <taxon>Ecdysozoa</taxon>
        <taxon>Arthropoda</taxon>
        <taxon>Hexapoda</taxon>
        <taxon>Insecta</taxon>
        <taxon>Pterygota</taxon>
        <taxon>Neoptera</taxon>
        <taxon>Endopterygota</taxon>
        <taxon>Coleoptera</taxon>
        <taxon>Polyphaga</taxon>
        <taxon>Cucujiformia</taxon>
        <taxon>Tenebrionidae</taxon>
        <taxon>Tenebrio</taxon>
    </lineage>
</organism>
<dbReference type="PANTHER" id="PTHR12125">
    <property type="entry name" value="F-BOX ONLY PROTEIN 6-LIKE PROTEIN"/>
    <property type="match status" value="1"/>
</dbReference>
<dbReference type="SUPFAM" id="SSF81383">
    <property type="entry name" value="F-box domain"/>
    <property type="match status" value="1"/>
</dbReference>
<dbReference type="GO" id="GO:0036503">
    <property type="term" value="P:ERAD pathway"/>
    <property type="evidence" value="ECO:0007669"/>
    <property type="project" value="TreeGrafter"/>
</dbReference>
<dbReference type="SUPFAM" id="SSF49785">
    <property type="entry name" value="Galactose-binding domain-like"/>
    <property type="match status" value="2"/>
</dbReference>
<dbReference type="InterPro" id="IPR039752">
    <property type="entry name" value="F-box_only"/>
</dbReference>